<dbReference type="GO" id="GO:0016787">
    <property type="term" value="F:hydrolase activity"/>
    <property type="evidence" value="ECO:0007669"/>
    <property type="project" value="UniProtKB-KW"/>
</dbReference>
<keyword evidence="2" id="KW-1185">Reference proteome</keyword>
<evidence type="ECO:0000313" key="2">
    <source>
        <dbReference type="Proteomes" id="UP001231445"/>
    </source>
</evidence>
<proteinExistence type="predicted"/>
<keyword evidence="1" id="KW-0378">Hydrolase</keyword>
<gene>
    <name evidence="1" type="ORF">QQX03_11115</name>
</gene>
<dbReference type="AlphaFoldDB" id="A0A9Y2B9L2"/>
<dbReference type="InterPro" id="IPR018579">
    <property type="entry name" value="Restrct_endonuc_II_LlaJI"/>
</dbReference>
<dbReference type="RefSeq" id="WP_285975782.1">
    <property type="nucleotide sequence ID" value="NZ_CP127221.1"/>
</dbReference>
<name>A0A9Y2B9L2_9SPHN</name>
<reference evidence="1 2" key="1">
    <citation type="submission" date="2023-06" db="EMBL/GenBank/DDBJ databases">
        <title>Altererythrobacter rubellus NBRC 112769 genome.</title>
        <authorList>
            <person name="Zhang K."/>
        </authorList>
    </citation>
    <scope>NUCLEOTIDE SEQUENCE [LARGE SCALE GENOMIC DNA]</scope>
    <source>
        <strain evidence="1 2">NBRC 112769</strain>
    </source>
</reference>
<accession>A0A9Y2B9L2</accession>
<sequence>MTILFLPDRYPKTKLASRHPEVASNLQKASTSMMENGQKTVAWVGVARADAESAVVFLPHGSPAGAPEREAFARDLMKAIVRFAREHARAGEGGDNESTTQTALLAELAMDFRDFGLYSTREKIRGRRDGKPDWARTVKSGAAFPASNGAPVYFDIATSRYSSFATNVVARIQAAVISEINELHGWWVGHYFGAREVPRAAPDTVWPRKIWPRLLRLARRELFQSRAVNLVRMLLDYLEGSMETGDGRVVCGVSDFSTMWETMLRDTLDGVEAHWNSYLPGPVYMNAWGHGDEAGRMELDIVVRKGDRIVILDAKYYRADSSTFVPGVQDISKQIIYQRAVESTGRVAKDRITNAFIFPAETTCRNPYKAIRFFLPDGSPASGFPPVECQFVSVPEVVTAYASRGKLADQSWLPALYSIPAIAS</sequence>
<evidence type="ECO:0000313" key="1">
    <source>
        <dbReference type="EMBL" id="WIW95467.1"/>
    </source>
</evidence>
<dbReference type="Proteomes" id="UP001231445">
    <property type="component" value="Chromosome"/>
</dbReference>
<keyword evidence="1" id="KW-0255">Endonuclease</keyword>
<dbReference type="EMBL" id="CP127221">
    <property type="protein sequence ID" value="WIW95467.1"/>
    <property type="molecule type" value="Genomic_DNA"/>
</dbReference>
<keyword evidence="1" id="KW-0540">Nuclease</keyword>
<dbReference type="EC" id="3.1.21.-" evidence="1"/>
<dbReference type="GO" id="GO:0004519">
    <property type="term" value="F:endonuclease activity"/>
    <property type="evidence" value="ECO:0007669"/>
    <property type="project" value="UniProtKB-KW"/>
</dbReference>
<protein>
    <submittedName>
        <fullName evidence="1">LlaJI family restriction endonuclease</fullName>
        <ecNumber evidence="1">3.1.21.-</ecNumber>
    </submittedName>
</protein>
<dbReference type="KEGG" id="arue:QQX03_11115"/>
<dbReference type="Pfam" id="PF09563">
    <property type="entry name" value="RE_LlaJI"/>
    <property type="match status" value="1"/>
</dbReference>
<organism evidence="1 2">
    <name type="scientific">Altererythrobacter rubellus</name>
    <dbReference type="NCBI Taxonomy" id="2173831"/>
    <lineage>
        <taxon>Bacteria</taxon>
        <taxon>Pseudomonadati</taxon>
        <taxon>Pseudomonadota</taxon>
        <taxon>Alphaproteobacteria</taxon>
        <taxon>Sphingomonadales</taxon>
        <taxon>Erythrobacteraceae</taxon>
        <taxon>Altererythrobacter</taxon>
    </lineage>
</organism>